<dbReference type="AlphaFoldDB" id="A0A5C6EYH0"/>
<dbReference type="SUPFAM" id="SSF53649">
    <property type="entry name" value="Alkaline phosphatase-like"/>
    <property type="match status" value="1"/>
</dbReference>
<dbReference type="Gene3D" id="3.40.720.10">
    <property type="entry name" value="Alkaline Phosphatase, subunit A"/>
    <property type="match status" value="1"/>
</dbReference>
<keyword evidence="3 7" id="KW-0378">Hydrolase</keyword>
<evidence type="ECO:0000256" key="2">
    <source>
        <dbReference type="ARBA" id="ARBA00022723"/>
    </source>
</evidence>
<dbReference type="PANTHER" id="PTHR42693:SF53">
    <property type="entry name" value="ENDO-4-O-SULFATASE"/>
    <property type="match status" value="1"/>
</dbReference>
<dbReference type="PROSITE" id="PS00149">
    <property type="entry name" value="SULFATASE_2"/>
    <property type="match status" value="1"/>
</dbReference>
<dbReference type="InterPro" id="IPR050738">
    <property type="entry name" value="Sulfatase"/>
</dbReference>
<dbReference type="CDD" id="cd16143">
    <property type="entry name" value="ARS_like"/>
    <property type="match status" value="1"/>
</dbReference>
<evidence type="ECO:0000259" key="6">
    <source>
        <dbReference type="Pfam" id="PF00884"/>
    </source>
</evidence>
<proteinExistence type="inferred from homology"/>
<accession>A0A5C6EYH0</accession>
<dbReference type="OrthoDB" id="9783154at2"/>
<dbReference type="Proteomes" id="UP000318288">
    <property type="component" value="Unassembled WGS sequence"/>
</dbReference>
<keyword evidence="5" id="KW-0732">Signal</keyword>
<evidence type="ECO:0000313" key="8">
    <source>
        <dbReference type="Proteomes" id="UP000318288"/>
    </source>
</evidence>
<feature type="chain" id="PRO_5023090220" evidence="5">
    <location>
        <begin position="21"/>
        <end position="504"/>
    </location>
</feature>
<keyword evidence="4" id="KW-0106">Calcium</keyword>
<evidence type="ECO:0000313" key="7">
    <source>
        <dbReference type="EMBL" id="TWU54693.1"/>
    </source>
</evidence>
<reference evidence="7 8" key="1">
    <citation type="submission" date="2019-02" db="EMBL/GenBank/DDBJ databases">
        <title>Deep-cultivation of Planctomycetes and their phenomic and genomic characterization uncovers novel biology.</title>
        <authorList>
            <person name="Wiegand S."/>
            <person name="Jogler M."/>
            <person name="Boedeker C."/>
            <person name="Pinto D."/>
            <person name="Vollmers J."/>
            <person name="Rivas-Marin E."/>
            <person name="Kohn T."/>
            <person name="Peeters S.H."/>
            <person name="Heuer A."/>
            <person name="Rast P."/>
            <person name="Oberbeckmann S."/>
            <person name="Bunk B."/>
            <person name="Jeske O."/>
            <person name="Meyerdierks A."/>
            <person name="Storesund J.E."/>
            <person name="Kallscheuer N."/>
            <person name="Luecker S."/>
            <person name="Lage O.M."/>
            <person name="Pohl T."/>
            <person name="Merkel B.J."/>
            <person name="Hornburger P."/>
            <person name="Mueller R.-W."/>
            <person name="Bruemmer F."/>
            <person name="Labrenz M."/>
            <person name="Spormann A.M."/>
            <person name="Op Den Camp H."/>
            <person name="Overmann J."/>
            <person name="Amann R."/>
            <person name="Jetten M.S.M."/>
            <person name="Mascher T."/>
            <person name="Medema M.H."/>
            <person name="Devos D.P."/>
            <person name="Kaster A.-K."/>
            <person name="Ovreas L."/>
            <person name="Rohde M."/>
            <person name="Galperin M.Y."/>
            <person name="Jogler C."/>
        </authorList>
    </citation>
    <scope>NUCLEOTIDE SEQUENCE [LARGE SCALE GENOMIC DNA]</scope>
    <source>
        <strain evidence="7 8">Poly51</strain>
    </source>
</reference>
<dbReference type="InterPro" id="IPR017850">
    <property type="entry name" value="Alkaline_phosphatase_core_sf"/>
</dbReference>
<dbReference type="Pfam" id="PF00884">
    <property type="entry name" value="Sulfatase"/>
    <property type="match status" value="1"/>
</dbReference>
<dbReference type="InterPro" id="IPR000917">
    <property type="entry name" value="Sulfatase_N"/>
</dbReference>
<gene>
    <name evidence="7" type="ORF">Poly51_34120</name>
</gene>
<evidence type="ECO:0000256" key="4">
    <source>
        <dbReference type="ARBA" id="ARBA00022837"/>
    </source>
</evidence>
<organism evidence="7 8">
    <name type="scientific">Rubripirellula tenax</name>
    <dbReference type="NCBI Taxonomy" id="2528015"/>
    <lineage>
        <taxon>Bacteria</taxon>
        <taxon>Pseudomonadati</taxon>
        <taxon>Planctomycetota</taxon>
        <taxon>Planctomycetia</taxon>
        <taxon>Pirellulales</taxon>
        <taxon>Pirellulaceae</taxon>
        <taxon>Rubripirellula</taxon>
    </lineage>
</organism>
<sequence length="504" mass="55350" precursor="true">MKKYLATFALLFSLTSVCSAVERPNIVLIMADDLGLGDVNHYQEKFQGKKSQVPTPAMDQLARDGMWFTDAHSATALCSPTRYCVMSGNMNYRSYAPWGVWGSFRESPFKAGEATLGTVAKSAGYSTGFIGKWHLGGDFLDSETGKIYRQNERNDPNATVDMAKMVGGGPGSIGFDYSLTMPCGIQGPSYTVYENGDWLPLKDDSKIIFLDEKTAIDPKFVSDKGPGPGDSNWDAREIGKLLSAKAVDFVNQRAGKDPFFLCYWSPHVHLPHTPTAEFDGLKIAGTTPSNHLDTLRDLDHQVARIVQSLKANNVYENTLIVFTSDNGGLGIGASVKAGHDSSGEWRGFKNAPHEGGHRVPFVAVWPGRIQPASVSDEIVINQDVLATMAALLDVQVPVDEAMDSLNLLPLLTGKGDFQPRDYLMMQAGSKHEVMYRQDGWKLILQSDHKVSKFEPIALFNLDDNPTENEAKNMVNNPSQADRVKQMRDTYIGIRNSGERTTPAS</sequence>
<evidence type="ECO:0000256" key="5">
    <source>
        <dbReference type="SAM" id="SignalP"/>
    </source>
</evidence>
<comment type="similarity">
    <text evidence="1">Belongs to the sulfatase family.</text>
</comment>
<dbReference type="InterPro" id="IPR024607">
    <property type="entry name" value="Sulfatase_CS"/>
</dbReference>
<feature type="signal peptide" evidence="5">
    <location>
        <begin position="1"/>
        <end position="20"/>
    </location>
</feature>
<name>A0A5C6EYH0_9BACT</name>
<feature type="domain" description="Sulfatase N-terminal" evidence="6">
    <location>
        <begin position="24"/>
        <end position="394"/>
    </location>
</feature>
<dbReference type="EMBL" id="SJPW01000004">
    <property type="protein sequence ID" value="TWU54693.1"/>
    <property type="molecule type" value="Genomic_DNA"/>
</dbReference>
<keyword evidence="2" id="KW-0479">Metal-binding</keyword>
<evidence type="ECO:0000256" key="3">
    <source>
        <dbReference type="ARBA" id="ARBA00022801"/>
    </source>
</evidence>
<dbReference type="RefSeq" id="WP_146458868.1">
    <property type="nucleotide sequence ID" value="NZ_SJPW01000004.1"/>
</dbReference>
<keyword evidence="8" id="KW-1185">Reference proteome</keyword>
<evidence type="ECO:0000256" key="1">
    <source>
        <dbReference type="ARBA" id="ARBA00008779"/>
    </source>
</evidence>
<comment type="caution">
    <text evidence="7">The sequence shown here is derived from an EMBL/GenBank/DDBJ whole genome shotgun (WGS) entry which is preliminary data.</text>
</comment>
<dbReference type="EC" id="3.1.6.1" evidence="7"/>
<dbReference type="GO" id="GO:0004065">
    <property type="term" value="F:arylsulfatase activity"/>
    <property type="evidence" value="ECO:0007669"/>
    <property type="project" value="UniProtKB-EC"/>
</dbReference>
<dbReference type="PANTHER" id="PTHR42693">
    <property type="entry name" value="ARYLSULFATASE FAMILY MEMBER"/>
    <property type="match status" value="1"/>
</dbReference>
<dbReference type="GO" id="GO:0046872">
    <property type="term" value="F:metal ion binding"/>
    <property type="evidence" value="ECO:0007669"/>
    <property type="project" value="UniProtKB-KW"/>
</dbReference>
<protein>
    <submittedName>
        <fullName evidence="7">Arylsulfatase</fullName>
        <ecNumber evidence="7">3.1.6.1</ecNumber>
    </submittedName>
</protein>